<keyword evidence="9" id="KW-1185">Reference proteome</keyword>
<dbReference type="InterPro" id="IPR016053">
    <property type="entry name" value="Haem_Oase-like"/>
</dbReference>
<dbReference type="GO" id="GO:0004392">
    <property type="term" value="F:heme oxygenase (decyclizing) activity"/>
    <property type="evidence" value="ECO:0007669"/>
    <property type="project" value="InterPro"/>
</dbReference>
<evidence type="ECO:0000256" key="4">
    <source>
        <dbReference type="ARBA" id="ARBA00022531"/>
    </source>
</evidence>
<comment type="caution">
    <text evidence="8">The sequence shown here is derived from an EMBL/GenBank/DDBJ whole genome shotgun (WGS) entry which is preliminary data.</text>
</comment>
<dbReference type="OrthoDB" id="652091at2759"/>
<protein>
    <submittedName>
        <fullName evidence="8">Putative inactive heme oxygenase 2, chloroplastic isoform X1</fullName>
    </submittedName>
</protein>
<evidence type="ECO:0000256" key="6">
    <source>
        <dbReference type="ARBA" id="ARBA00022946"/>
    </source>
</evidence>
<keyword evidence="5" id="KW-0934">Plastid</keyword>
<dbReference type="InterPro" id="IPR016951">
    <property type="entry name" value="Haem_Oase_decyc_pln"/>
</dbReference>
<evidence type="ECO:0000256" key="7">
    <source>
        <dbReference type="SAM" id="MobiDB-lite"/>
    </source>
</evidence>
<dbReference type="Gene3D" id="1.20.910.10">
    <property type="entry name" value="Heme oxygenase-like"/>
    <property type="match status" value="1"/>
</dbReference>
<comment type="subcellular location">
    <subcellularLocation>
        <location evidence="1">Plastid</location>
        <location evidence="1">Chloroplast</location>
    </subcellularLocation>
</comment>
<evidence type="ECO:0000256" key="3">
    <source>
        <dbReference type="ARBA" id="ARBA00022528"/>
    </source>
</evidence>
<feature type="region of interest" description="Disordered" evidence="7">
    <location>
        <begin position="64"/>
        <end position="89"/>
    </location>
</feature>
<evidence type="ECO:0000313" key="9">
    <source>
        <dbReference type="Proteomes" id="UP000325315"/>
    </source>
</evidence>
<dbReference type="PANTHER" id="PTHR35703:SF1">
    <property type="entry name" value="INACTIVE HEME OXYGENASE 2, CHLOROPLASTIC-RELATED"/>
    <property type="match status" value="1"/>
</dbReference>
<evidence type="ECO:0000313" key="8">
    <source>
        <dbReference type="EMBL" id="KAA3453613.1"/>
    </source>
</evidence>
<feature type="region of interest" description="Disordered" evidence="7">
    <location>
        <begin position="114"/>
        <end position="157"/>
    </location>
</feature>
<dbReference type="GO" id="GO:0006788">
    <property type="term" value="P:heme oxidation"/>
    <property type="evidence" value="ECO:0007669"/>
    <property type="project" value="InterPro"/>
</dbReference>
<evidence type="ECO:0000256" key="5">
    <source>
        <dbReference type="ARBA" id="ARBA00022640"/>
    </source>
</evidence>
<keyword evidence="3" id="KW-0150">Chloroplast</keyword>
<organism evidence="8 9">
    <name type="scientific">Gossypium australe</name>
    <dbReference type="NCBI Taxonomy" id="47621"/>
    <lineage>
        <taxon>Eukaryota</taxon>
        <taxon>Viridiplantae</taxon>
        <taxon>Streptophyta</taxon>
        <taxon>Embryophyta</taxon>
        <taxon>Tracheophyta</taxon>
        <taxon>Spermatophyta</taxon>
        <taxon>Magnoliopsida</taxon>
        <taxon>eudicotyledons</taxon>
        <taxon>Gunneridae</taxon>
        <taxon>Pentapetalae</taxon>
        <taxon>rosids</taxon>
        <taxon>malvids</taxon>
        <taxon>Malvales</taxon>
        <taxon>Malvaceae</taxon>
        <taxon>Malvoideae</taxon>
        <taxon>Gossypium</taxon>
    </lineage>
</organism>
<gene>
    <name evidence="8" type="ORF">EPI10_009627</name>
</gene>
<dbReference type="CDD" id="cd19165">
    <property type="entry name" value="HemeO"/>
    <property type="match status" value="1"/>
</dbReference>
<comment type="similarity">
    <text evidence="2">Belongs to the heme oxygenase family.</text>
</comment>
<accession>A0A5B6U8Q0</accession>
<sequence length="416" mass="47873">MMRLSCFCQHLSMDSAFKSPPFHPTTSFSRSQVSFPFFSFQTQYLTLNKPPTILRCSNSSTISSTTNGNNNNMAGLPVKKKRKRYRKQYPGENEGITEEMRFVAMRLRNIKGKKVSSDTVSDSETDTENTPSDQEKEEDSETVKSGENGGDGEAETWSPTMEGFLKYLVDSKFVFNTIERIVDESDDVAYAYFRKTGLERSAGLSKDLEWFSQRDLVVPEPSNPGVSYVNYLEELAEKNAPLFLSHFYNIYFSHIAGGQVIARKVCIGSLPSDSSFLLKYLCLTPLYDKFQNEYEDLILQGPSIYMEKHRKNCTYTSMRNLDEFFVSDQLLEGTELEFYKWEGDVQESLKDVRNNLNMLGEHWSRDDRNKCLKEAAKSFKFLGQIAMHSPSCRNCRDSQQMEYRHHCRAFIDINVL</sequence>
<dbReference type="AlphaFoldDB" id="A0A5B6U8Q0"/>
<dbReference type="GO" id="GO:0009507">
    <property type="term" value="C:chloroplast"/>
    <property type="evidence" value="ECO:0007669"/>
    <property type="project" value="UniProtKB-SubCell"/>
</dbReference>
<evidence type="ECO:0000256" key="2">
    <source>
        <dbReference type="ARBA" id="ARBA00006134"/>
    </source>
</evidence>
<keyword evidence="4" id="KW-0602">Photosynthesis</keyword>
<dbReference type="EMBL" id="SMMG02000013">
    <property type="protein sequence ID" value="KAA3453613.1"/>
    <property type="molecule type" value="Genomic_DNA"/>
</dbReference>
<dbReference type="InterPro" id="IPR002051">
    <property type="entry name" value="Haem_Oase"/>
</dbReference>
<feature type="compositionally biased region" description="Basic residues" evidence="7">
    <location>
        <begin position="78"/>
        <end position="87"/>
    </location>
</feature>
<dbReference type="GO" id="GO:0015979">
    <property type="term" value="P:photosynthesis"/>
    <property type="evidence" value="ECO:0007669"/>
    <property type="project" value="UniProtKB-KW"/>
</dbReference>
<proteinExistence type="inferred from homology"/>
<name>A0A5B6U8Q0_9ROSI</name>
<dbReference type="Pfam" id="PF01126">
    <property type="entry name" value="Heme_oxygenase"/>
    <property type="match status" value="1"/>
</dbReference>
<evidence type="ECO:0000256" key="1">
    <source>
        <dbReference type="ARBA" id="ARBA00004229"/>
    </source>
</evidence>
<dbReference type="InterPro" id="IPR016084">
    <property type="entry name" value="Haem_Oase-like_multi-hlx"/>
</dbReference>
<dbReference type="PANTHER" id="PTHR35703">
    <property type="entry name" value="HEME OXYGENASE 1, CHLOROPLASTIC-RELATED"/>
    <property type="match status" value="1"/>
</dbReference>
<dbReference type="Proteomes" id="UP000325315">
    <property type="component" value="Unassembled WGS sequence"/>
</dbReference>
<dbReference type="SUPFAM" id="SSF48613">
    <property type="entry name" value="Heme oxygenase-like"/>
    <property type="match status" value="1"/>
</dbReference>
<dbReference type="GO" id="GO:0010024">
    <property type="term" value="P:phytochromobilin biosynthetic process"/>
    <property type="evidence" value="ECO:0007669"/>
    <property type="project" value="TreeGrafter"/>
</dbReference>
<keyword evidence="6" id="KW-0809">Transit peptide</keyword>
<reference evidence="9" key="1">
    <citation type="journal article" date="2019" name="Plant Biotechnol. J.">
        <title>Genome sequencing of the Australian wild diploid species Gossypium australe highlights disease resistance and delayed gland morphogenesis.</title>
        <authorList>
            <person name="Cai Y."/>
            <person name="Cai X."/>
            <person name="Wang Q."/>
            <person name="Wang P."/>
            <person name="Zhang Y."/>
            <person name="Cai C."/>
            <person name="Xu Y."/>
            <person name="Wang K."/>
            <person name="Zhou Z."/>
            <person name="Wang C."/>
            <person name="Geng S."/>
            <person name="Li B."/>
            <person name="Dong Q."/>
            <person name="Hou Y."/>
            <person name="Wang H."/>
            <person name="Ai P."/>
            <person name="Liu Z."/>
            <person name="Yi F."/>
            <person name="Sun M."/>
            <person name="An G."/>
            <person name="Cheng J."/>
            <person name="Zhang Y."/>
            <person name="Shi Q."/>
            <person name="Xie Y."/>
            <person name="Shi X."/>
            <person name="Chang Y."/>
            <person name="Huang F."/>
            <person name="Chen Y."/>
            <person name="Hong S."/>
            <person name="Mi L."/>
            <person name="Sun Q."/>
            <person name="Zhang L."/>
            <person name="Zhou B."/>
            <person name="Peng R."/>
            <person name="Zhang X."/>
            <person name="Liu F."/>
        </authorList>
    </citation>
    <scope>NUCLEOTIDE SEQUENCE [LARGE SCALE GENOMIC DNA]</scope>
    <source>
        <strain evidence="9">cv. PA1801</strain>
    </source>
</reference>